<evidence type="ECO:0000313" key="2">
    <source>
        <dbReference type="EMBL" id="KCZ89473.1"/>
    </source>
</evidence>
<dbReference type="PATRIC" id="fig|1280950.3.peg.2948"/>
<protein>
    <recommendedName>
        <fullName evidence="4">Lipoprotein</fullName>
    </recommendedName>
</protein>
<organism evidence="2 3">
    <name type="scientific">Hyphomonas johnsonii MHS-2</name>
    <dbReference type="NCBI Taxonomy" id="1280950"/>
    <lineage>
        <taxon>Bacteria</taxon>
        <taxon>Pseudomonadati</taxon>
        <taxon>Pseudomonadota</taxon>
        <taxon>Alphaproteobacteria</taxon>
        <taxon>Hyphomonadales</taxon>
        <taxon>Hyphomonadaceae</taxon>
        <taxon>Hyphomonas</taxon>
    </lineage>
</organism>
<dbReference type="Proteomes" id="UP000025171">
    <property type="component" value="Unassembled WGS sequence"/>
</dbReference>
<reference evidence="2 3" key="1">
    <citation type="journal article" date="2014" name="Antonie Van Leeuwenhoek">
        <title>Hyphomonas beringensis sp. nov. and Hyphomonas chukchiensis sp. nov., isolated from surface seawater of the Bering Sea and Chukchi Sea.</title>
        <authorList>
            <person name="Li C."/>
            <person name="Lai Q."/>
            <person name="Li G."/>
            <person name="Dong C."/>
            <person name="Wang J."/>
            <person name="Liao Y."/>
            <person name="Shao Z."/>
        </authorList>
    </citation>
    <scope>NUCLEOTIDE SEQUENCE [LARGE SCALE GENOMIC DNA]</scope>
    <source>
        <strain evidence="2 3">MHS-2</strain>
    </source>
</reference>
<gene>
    <name evidence="2" type="ORF">HJO_14682</name>
</gene>
<comment type="caution">
    <text evidence="2">The sequence shown here is derived from an EMBL/GenBank/DDBJ whole genome shotgun (WGS) entry which is preliminary data.</text>
</comment>
<dbReference type="PROSITE" id="PS51257">
    <property type="entry name" value="PROKAR_LIPOPROTEIN"/>
    <property type="match status" value="1"/>
</dbReference>
<proteinExistence type="predicted"/>
<feature type="signal peptide" evidence="1">
    <location>
        <begin position="1"/>
        <end position="22"/>
    </location>
</feature>
<sequence>MARVLRLWLAGVVAALSCGVAAAQGAPEIVPPGWAMRVSTNSVYLTRPDMPQIQVAIVNDVRPELTQEEKFESAKAYFADRAHCPALAQAETQGSFAGLFASDDPVRPHCRLIGMGHWVKDGLQMAVIVNSQPALGPKADSYAYQAITQQIVELFTLRYQLSQSDQTPTPTAEGYARSIPRGHKPVMIVDMVRSQLTELFMTAAWEPVGNHTAMLFARESDTAPAWGSHCLDWDPTLFAPGDILVHDKTGQCLPFLWRWKDGRENGTVEARGMGQPEWKSLRAFEADFNHFDEDSRIEMVRAYRPFKKGTALDVAFGEDTSVLKKVAAGTLPAAALGKHDIILAPDGKFIAGTVRSATLPGGKAEGGVTGSYYVDGHAMTLLLDNGHVVEGFAGWLDAAQPAGLAPPVAGATFSNSSSLNINGWTYYSR</sequence>
<keyword evidence="1" id="KW-0732">Signal</keyword>
<evidence type="ECO:0000313" key="3">
    <source>
        <dbReference type="Proteomes" id="UP000025171"/>
    </source>
</evidence>
<dbReference type="OrthoDB" id="7615189at2"/>
<accession>A0A059FG25</accession>
<dbReference type="AlphaFoldDB" id="A0A059FG25"/>
<keyword evidence="3" id="KW-1185">Reference proteome</keyword>
<name>A0A059FG25_9PROT</name>
<evidence type="ECO:0000256" key="1">
    <source>
        <dbReference type="SAM" id="SignalP"/>
    </source>
</evidence>
<feature type="chain" id="PRO_5001578049" description="Lipoprotein" evidence="1">
    <location>
        <begin position="23"/>
        <end position="429"/>
    </location>
</feature>
<dbReference type="EMBL" id="ARYK01000008">
    <property type="protein sequence ID" value="KCZ89473.1"/>
    <property type="molecule type" value="Genomic_DNA"/>
</dbReference>
<evidence type="ECO:0008006" key="4">
    <source>
        <dbReference type="Google" id="ProtNLM"/>
    </source>
</evidence>
<dbReference type="RefSeq" id="WP_035618305.1">
    <property type="nucleotide sequence ID" value="NZ_ARYK01000008.1"/>
</dbReference>